<proteinExistence type="inferred from homology"/>
<dbReference type="Gene3D" id="3.40.630.190">
    <property type="entry name" value="LCP protein"/>
    <property type="match status" value="1"/>
</dbReference>
<dbReference type="Pfam" id="PF03816">
    <property type="entry name" value="LytR_cpsA_psr"/>
    <property type="match status" value="1"/>
</dbReference>
<gene>
    <name evidence="5" type="ORF">ELX58_03800</name>
</gene>
<evidence type="ECO:0000256" key="3">
    <source>
        <dbReference type="SAM" id="Phobius"/>
    </source>
</evidence>
<name>A0A4P6ZKK7_9LACO</name>
<dbReference type="KEGG" id="lji:ELX58_03800"/>
<evidence type="ECO:0000313" key="6">
    <source>
        <dbReference type="Proteomes" id="UP000294321"/>
    </source>
</evidence>
<reference evidence="6" key="1">
    <citation type="submission" date="2018-12" db="EMBL/GenBank/DDBJ databases">
        <title>A new species of lactobacillus.</title>
        <authorList>
            <person name="Jian Y."/>
            <person name="Xin L."/>
            <person name="Hong Z.J."/>
            <person name="Ming L.Z."/>
            <person name="Hong X.Z."/>
        </authorList>
    </citation>
    <scope>NUCLEOTIDE SEQUENCE [LARGE SCALE GENOMIC DNA]</scope>
    <source>
        <strain evidence="6">HSLZ-75</strain>
    </source>
</reference>
<dbReference type="EMBL" id="CP034726">
    <property type="protein sequence ID" value="QBP18276.1"/>
    <property type="molecule type" value="Genomic_DNA"/>
</dbReference>
<keyword evidence="3" id="KW-1133">Transmembrane helix</keyword>
<evidence type="ECO:0000256" key="2">
    <source>
        <dbReference type="SAM" id="MobiDB-lite"/>
    </source>
</evidence>
<keyword evidence="6" id="KW-1185">Reference proteome</keyword>
<comment type="similarity">
    <text evidence="1">Belongs to the LytR/CpsA/Psr (LCP) family.</text>
</comment>
<dbReference type="Proteomes" id="UP000294321">
    <property type="component" value="Chromosome"/>
</dbReference>
<feature type="transmembrane region" description="Helical" evidence="3">
    <location>
        <begin position="37"/>
        <end position="54"/>
    </location>
</feature>
<dbReference type="RefSeq" id="WP_133441835.1">
    <property type="nucleotide sequence ID" value="NZ_CP034726.1"/>
</dbReference>
<dbReference type="InterPro" id="IPR050922">
    <property type="entry name" value="LytR/CpsA/Psr_CW_biosynth"/>
</dbReference>
<dbReference type="PANTHER" id="PTHR33392">
    <property type="entry name" value="POLYISOPRENYL-TEICHOIC ACID--PEPTIDOGLYCAN TEICHOIC ACID TRANSFERASE TAGU"/>
    <property type="match status" value="1"/>
</dbReference>
<dbReference type="AlphaFoldDB" id="A0A4P6ZKK7"/>
<evidence type="ECO:0000259" key="4">
    <source>
        <dbReference type="Pfam" id="PF03816"/>
    </source>
</evidence>
<accession>A0A4P6ZKK7</accession>
<dbReference type="PANTHER" id="PTHR33392:SF6">
    <property type="entry name" value="POLYISOPRENYL-TEICHOIC ACID--PEPTIDOGLYCAN TEICHOIC ACID TRANSFERASE TAGU"/>
    <property type="match status" value="1"/>
</dbReference>
<feature type="domain" description="Cell envelope-related transcriptional attenuator" evidence="4">
    <location>
        <begin position="106"/>
        <end position="247"/>
    </location>
</feature>
<feature type="compositionally biased region" description="Basic and acidic residues" evidence="2">
    <location>
        <begin position="1"/>
        <end position="13"/>
    </location>
</feature>
<evidence type="ECO:0000313" key="5">
    <source>
        <dbReference type="EMBL" id="QBP18276.1"/>
    </source>
</evidence>
<sequence>MLTREEYHSHDRQPFQQPNQTPQRPPHYFHRSHHSKIWYLVLIIIIAVCAFYLVEGIDSAKTFNRESYTPQNQSTTAQSQIDNHQPISVLMMGTDTGALGRHARGRTDTMIINSINPAKQTMSLTSIPRDAPAHYNNMLTKINSVYTLGGANQAAHYVQTWLGIPINYYMIINMGGLDKIIDKVGGVTVDPPLTFKYGAANVKKHQKVNLSGMQALDYCRMRHQDPLGDYGRQIRQRQVLFQLFDKLCQIHNLALHPSIANSLSDNMKTNLSVKDLMTLALFYRKANRHHVSSHLQGHTEMLEGQDFEVISPHEKAKEARLINNNLTNN</sequence>
<dbReference type="InterPro" id="IPR004474">
    <property type="entry name" value="LytR_CpsA_psr"/>
</dbReference>
<keyword evidence="3" id="KW-0812">Transmembrane</keyword>
<dbReference type="NCBIfam" id="TIGR00350">
    <property type="entry name" value="lytR_cpsA_psr"/>
    <property type="match status" value="1"/>
</dbReference>
<feature type="region of interest" description="Disordered" evidence="2">
    <location>
        <begin position="1"/>
        <end position="28"/>
    </location>
</feature>
<keyword evidence="3" id="KW-0472">Membrane</keyword>
<evidence type="ECO:0000256" key="1">
    <source>
        <dbReference type="ARBA" id="ARBA00006068"/>
    </source>
</evidence>
<dbReference type="OrthoDB" id="27330at2"/>
<organism evidence="5 6">
    <name type="scientific">Acetilactobacillus jinshanensis</name>
    <dbReference type="NCBI Taxonomy" id="1720083"/>
    <lineage>
        <taxon>Bacteria</taxon>
        <taxon>Bacillati</taxon>
        <taxon>Bacillota</taxon>
        <taxon>Bacilli</taxon>
        <taxon>Lactobacillales</taxon>
        <taxon>Lactobacillaceae</taxon>
        <taxon>Acetilactobacillus</taxon>
    </lineage>
</organism>
<protein>
    <submittedName>
        <fullName evidence="5">LytR family transcriptional regulator</fullName>
    </submittedName>
</protein>